<gene>
    <name evidence="1" type="ORF">CAGGBEG34_340006</name>
</gene>
<dbReference type="OrthoDB" id="122670at2"/>
<keyword evidence="2" id="KW-1185">Reference proteome</keyword>
<dbReference type="EMBL" id="CAFB01000052">
    <property type="protein sequence ID" value="CCD29961.1"/>
    <property type="molecule type" value="Genomic_DNA"/>
</dbReference>
<proteinExistence type="predicted"/>
<protein>
    <recommendedName>
        <fullName evidence="3">DUF4160 domain-containing protein</fullName>
    </recommendedName>
</protein>
<dbReference type="RefSeq" id="WP_006683056.1">
    <property type="nucleotide sequence ID" value="NZ_CAFB01000052.1"/>
</dbReference>
<sequence>MPVLFRYKGFRFLLYSNEGNPREPIHIHVVKDGIDAKFWLDPVRLAYNDGFNAQVLRELMEVAEANAERIKGAWDEFFTD</sequence>
<dbReference type="AlphaFoldDB" id="G2JB09"/>
<dbReference type="eggNOG" id="ENOG5032YQJ">
    <property type="taxonomic scope" value="Bacteria"/>
</dbReference>
<dbReference type="InterPro" id="IPR025427">
    <property type="entry name" value="DUF4160"/>
</dbReference>
<comment type="caution">
    <text evidence="1">The sequence shown here is derived from an EMBL/GenBank/DDBJ whole genome shotgun (WGS) entry which is preliminary data.</text>
</comment>
<dbReference type="Pfam" id="PF13711">
    <property type="entry name" value="DUF4160"/>
    <property type="match status" value="1"/>
</dbReference>
<accession>G2JB09</accession>
<organism evidence="1 2">
    <name type="scientific">Candidatus Glomeribacter gigasporarum BEG34</name>
    <dbReference type="NCBI Taxonomy" id="1070319"/>
    <lineage>
        <taxon>Bacteria</taxon>
        <taxon>Pseudomonadati</taxon>
        <taxon>Pseudomonadota</taxon>
        <taxon>Betaproteobacteria</taxon>
        <taxon>Burkholderiales</taxon>
        <taxon>Burkholderiaceae</taxon>
        <taxon>Candidatus Glomeribacter</taxon>
    </lineage>
</organism>
<evidence type="ECO:0008006" key="3">
    <source>
        <dbReference type="Google" id="ProtNLM"/>
    </source>
</evidence>
<dbReference type="Proteomes" id="UP000054051">
    <property type="component" value="Unassembled WGS sequence"/>
</dbReference>
<evidence type="ECO:0000313" key="1">
    <source>
        <dbReference type="EMBL" id="CCD29961.1"/>
    </source>
</evidence>
<dbReference type="STRING" id="1070319.CAGGBEG34_340006"/>
<evidence type="ECO:0000313" key="2">
    <source>
        <dbReference type="Proteomes" id="UP000054051"/>
    </source>
</evidence>
<reference evidence="1 2" key="1">
    <citation type="submission" date="2011-08" db="EMBL/GenBank/DDBJ databases">
        <title>The genome of the obligate endobacterium of an arbuscular mycorrhizal fungus reveals an interphylum network of nutritional interactions.</title>
        <authorList>
            <person name="Ghignone S."/>
            <person name="Salvioli A."/>
            <person name="Anca I."/>
            <person name="Lumini E."/>
            <person name="Ortu G."/>
            <person name="Petiti L."/>
            <person name="Cruveiller S."/>
            <person name="Bianciotto V."/>
            <person name="Piffanelli P."/>
            <person name="Lanfranco L."/>
            <person name="Bonfante P."/>
        </authorList>
    </citation>
    <scope>NUCLEOTIDE SEQUENCE [LARGE SCALE GENOMIC DNA]</scope>
    <source>
        <strain evidence="1 2">BEG34</strain>
    </source>
</reference>
<name>G2JB09_9BURK</name>